<dbReference type="FunFam" id="2.60.40.10:FF:000140">
    <property type="entry name" value="FiLamiN (Actin binding protein) homolog"/>
    <property type="match status" value="1"/>
</dbReference>
<feature type="repeat" description="Filamin" evidence="4">
    <location>
        <begin position="476"/>
        <end position="573"/>
    </location>
</feature>
<protein>
    <recommendedName>
        <fullName evidence="6">Calponin-homology (CH) domain-containing protein</fullName>
    </recommendedName>
</protein>
<keyword evidence="8" id="KW-1185">Reference proteome</keyword>
<feature type="repeat" description="Filamin" evidence="4">
    <location>
        <begin position="1243"/>
        <end position="1341"/>
    </location>
</feature>
<feature type="repeat" description="Filamin" evidence="4">
    <location>
        <begin position="1342"/>
        <end position="1436"/>
    </location>
</feature>
<accession>A0A9Q0M272</accession>
<name>A0A9Q0M272_BLOTA</name>
<evidence type="ECO:0000259" key="6">
    <source>
        <dbReference type="PROSITE" id="PS50021"/>
    </source>
</evidence>
<comment type="similarity">
    <text evidence="1">Belongs to the filamin family.</text>
</comment>
<feature type="repeat" description="Filamin" evidence="4">
    <location>
        <begin position="573"/>
        <end position="664"/>
    </location>
</feature>
<dbReference type="GO" id="GO:0051015">
    <property type="term" value="F:actin filament binding"/>
    <property type="evidence" value="ECO:0007669"/>
    <property type="project" value="InterPro"/>
</dbReference>
<evidence type="ECO:0000256" key="5">
    <source>
        <dbReference type="SAM" id="MobiDB-lite"/>
    </source>
</evidence>
<organism evidence="7 8">
    <name type="scientific">Blomia tropicalis</name>
    <name type="common">Mite</name>
    <dbReference type="NCBI Taxonomy" id="40697"/>
    <lineage>
        <taxon>Eukaryota</taxon>
        <taxon>Metazoa</taxon>
        <taxon>Ecdysozoa</taxon>
        <taxon>Arthropoda</taxon>
        <taxon>Chelicerata</taxon>
        <taxon>Arachnida</taxon>
        <taxon>Acari</taxon>
        <taxon>Acariformes</taxon>
        <taxon>Sarcoptiformes</taxon>
        <taxon>Astigmata</taxon>
        <taxon>Glycyphagoidea</taxon>
        <taxon>Echimyopodidae</taxon>
        <taxon>Blomia</taxon>
    </lineage>
</organism>
<dbReference type="PROSITE" id="PS50021">
    <property type="entry name" value="CH"/>
    <property type="match status" value="2"/>
</dbReference>
<dbReference type="SUPFAM" id="SSF81296">
    <property type="entry name" value="E set domains"/>
    <property type="match status" value="13"/>
</dbReference>
<dbReference type="PANTHER" id="PTHR38537:SF8">
    <property type="entry name" value="FILAMIN-A"/>
    <property type="match status" value="1"/>
</dbReference>
<evidence type="ECO:0000256" key="4">
    <source>
        <dbReference type="PROSITE-ProRule" id="PRU00087"/>
    </source>
</evidence>
<dbReference type="GO" id="GO:0030036">
    <property type="term" value="P:actin cytoskeleton organization"/>
    <property type="evidence" value="ECO:0007669"/>
    <property type="project" value="InterPro"/>
</dbReference>
<dbReference type="InterPro" id="IPR013783">
    <property type="entry name" value="Ig-like_fold"/>
</dbReference>
<sequence>MPVDDKPIRRGSKAKQGKPGEEDEDWMDKDLAEDAVWKKIQQNTFTRWANEHLKTVNKHITDLATDFSDGIRLIALVEVLAGKKIGNYNKRPKVRAQKIENVNIALQFLKNEEKIRIVNIDSIDVVDGKVKLICGVMWMLILHYSISMPMWEGEDESMYKEKGGPTPKQRLLGWIQNKVPDVPINNFTSDWNNGIALGALVDSCAPGLCPDWDKWKPQDGLKNVTQALKTAEEYLNVAPLVAPEEMVNPKVDELSMMTYLSQFPNAKLKTGAPTKPRHNPKRVRCYGPGIQKTGVNVGAKTNFTVETYSAGDGEVQVFLQDPTGKQTPIDAKFNDDDAKTYTCTYAPKMEGPHKVIVKYSGVEVPKSPFDIEVKGNPGDPTKVKCEGPGLKPKGAQVGKQSHFDIDTTNAGVGQVEVQITDPKGKINSVPLRVRQDGDDEKKYRCEYVPQLEGPHQISVNFAGKPVPNSPFKTTVAPPCDPRKVRALGRGLQPTGVRVNDLAEFRVLTDGAGSGTPTIKVIGPDGKAEKVTVLKAKDGTTYNCDYKPLKEGKYVVEISFGDQEIFQSPFEVQVGPMKESKVAVYGPGLKGGLVGYPAKFTVDTNGETGTLGFSVEGPSYAKIECKDNGDGSAEVTYHPTAPGEYAVHVTVDGDDIPNSPYCPIIKEKADFKPELVEATGPGLNAKGVVIAKPTEFTIDTRKAGGKNVPVDISVMNNSDYREVETKITDNKDGTYKVKYTPDKLGKHTVQVNYGGVSISKSPFRVEVGGVADPSKIKLYGPGLEKGVKPGKQTHFVVDARSAGGGDLVPVIKDEKGSDLPVEITDHQNGQYTVDYTAPAPGKYKINATFAGKQIPKLPIDINVTPPADVSKVKVTGLEPIAMVETMQTFRVRIGDGCHHYDEVSVLVDTPTTGTCFLPAIMPDHGGFAVRHHLRETGTHMISVLLNSIHVTGSPFKVEVLPIPLIPQYRFDSSEDVRMIMEEQRAETIRAFGPGLRSDTLRLNHVAEFIVDLKDSLIRYGPPMLGHGLKVVIEGPCEAAIHTRYHHDGTCSVAYMPTAVGVYNVSVLYDDQFVSALNAFTVDARGTETTGDGKVSASVKTPSGKKVNTFVENKNDGTYKVTYILPEEGEYTFDVKYDDAPVPGTPAKVKATAGFDSKRVKVYGPGIEKGFVKQPNEFTIETLGAGNGGLGLGIQGPTEPKVKCLDNRNGTCTVSYIPEDGGDYDITVKFGDQHVPGSPFTVPVQAEVDASKVTATGAGVDPNNCRAAEQLTFKVDARKSAKAPLAVEVTTDKGPIAEAPIIKDNGNGTYDVTYKPPPEGSPCNVKVTYGGKDIKGSTYQMKVKKKSEPKKVKVSGPGVGKQVQASLPTEFMVDTREAGFGDMVVTILDPRGKPIRYFRTDFKDGTYKITYTPEDIGEYKVSVKFDGEEVAPPFPVNSVQTGDADKCKMGDQLKEKIKPNEEVTVNVDTKDAGPGALTCKVTRVQSQSESSETTTERVESTPDGGTRVIRETRRETKTSTQRETRENIDCKVVKNADGKYSVKYKVQEPGNYTIELKYGGKPVPNGVINFVVD</sequence>
<dbReference type="PANTHER" id="PTHR38537">
    <property type="entry name" value="JITTERBUG, ISOFORM N"/>
    <property type="match status" value="1"/>
</dbReference>
<dbReference type="CDD" id="cd21311">
    <property type="entry name" value="CH_dFLNA-like_rpt1"/>
    <property type="match status" value="1"/>
</dbReference>
<dbReference type="FunFam" id="1.10.418.10:FF:000006">
    <property type="entry name" value="Filamin-B isoform A"/>
    <property type="match status" value="1"/>
</dbReference>
<feature type="compositionally biased region" description="Basic and acidic residues" evidence="5">
    <location>
        <begin position="1506"/>
        <end position="1522"/>
    </location>
</feature>
<dbReference type="Gene3D" id="1.10.418.10">
    <property type="entry name" value="Calponin-like domain"/>
    <property type="match status" value="2"/>
</dbReference>
<dbReference type="InterPro" id="IPR001298">
    <property type="entry name" value="Filamin/ABP280_rpt"/>
</dbReference>
<dbReference type="SMART" id="SM00033">
    <property type="entry name" value="CH"/>
    <property type="match status" value="2"/>
</dbReference>
<dbReference type="FunFam" id="1.10.418.10:FF:000008">
    <property type="entry name" value="Filamin-B isoform C"/>
    <property type="match status" value="1"/>
</dbReference>
<feature type="repeat" description="Filamin" evidence="4">
    <location>
        <begin position="667"/>
        <end position="766"/>
    </location>
</feature>
<proteinExistence type="inferred from homology"/>
<feature type="repeat" description="Filamin" evidence="4">
    <location>
        <begin position="1150"/>
        <end position="1242"/>
    </location>
</feature>
<feature type="region of interest" description="Disordered" evidence="5">
    <location>
        <begin position="1"/>
        <end position="25"/>
    </location>
</feature>
<feature type="domain" description="Calponin-homology (CH)" evidence="6">
    <location>
        <begin position="165"/>
        <end position="268"/>
    </location>
</feature>
<feature type="repeat" description="Filamin" evidence="4">
    <location>
        <begin position="375"/>
        <end position="475"/>
    </location>
</feature>
<feature type="domain" description="Calponin-homology (CH)" evidence="6">
    <location>
        <begin position="39"/>
        <end position="145"/>
    </location>
</feature>
<reference evidence="7" key="1">
    <citation type="submission" date="2022-12" db="EMBL/GenBank/DDBJ databases">
        <title>Genome assemblies of Blomia tropicalis.</title>
        <authorList>
            <person name="Cui Y."/>
        </authorList>
    </citation>
    <scope>NUCLEOTIDE SEQUENCE</scope>
    <source>
        <tissue evidence="7">Adult mites</tissue>
    </source>
</reference>
<feature type="repeat" description="Filamin" evidence="4">
    <location>
        <begin position="1050"/>
        <end position="1149"/>
    </location>
</feature>
<keyword evidence="2" id="KW-0677">Repeat</keyword>
<dbReference type="SMART" id="SM00557">
    <property type="entry name" value="IG_FLMN"/>
    <property type="match status" value="13"/>
</dbReference>
<dbReference type="OMA" id="YPVMAGK"/>
<dbReference type="InterPro" id="IPR044801">
    <property type="entry name" value="Filamin"/>
</dbReference>
<dbReference type="EMBL" id="JAPWDV010000004">
    <property type="protein sequence ID" value="KAJ6216047.1"/>
    <property type="molecule type" value="Genomic_DNA"/>
</dbReference>
<dbReference type="InterPro" id="IPR001589">
    <property type="entry name" value="Actinin_actin-bd_CS"/>
</dbReference>
<dbReference type="FunFam" id="2.60.40.10:FF:000001">
    <property type="entry name" value="Filamin-C isoform b"/>
    <property type="match status" value="4"/>
</dbReference>
<dbReference type="SUPFAM" id="SSF47576">
    <property type="entry name" value="Calponin-homology domain, CH-domain"/>
    <property type="match status" value="1"/>
</dbReference>
<gene>
    <name evidence="7" type="ORF">RDWZM_010547</name>
</gene>
<dbReference type="InterPro" id="IPR001715">
    <property type="entry name" value="CH_dom"/>
</dbReference>
<evidence type="ECO:0000313" key="8">
    <source>
        <dbReference type="Proteomes" id="UP001142055"/>
    </source>
</evidence>
<feature type="repeat" description="Filamin" evidence="4">
    <location>
        <begin position="863"/>
        <end position="958"/>
    </location>
</feature>
<dbReference type="PROSITE" id="PS00019">
    <property type="entry name" value="ACTININ_1"/>
    <property type="match status" value="1"/>
</dbReference>
<comment type="caution">
    <text evidence="7">The sequence shown here is derived from an EMBL/GenBank/DDBJ whole genome shotgun (WGS) entry which is preliminary data.</text>
</comment>
<keyword evidence="3" id="KW-0009">Actin-binding</keyword>
<evidence type="ECO:0000256" key="2">
    <source>
        <dbReference type="ARBA" id="ARBA00022737"/>
    </source>
</evidence>
<dbReference type="Pfam" id="PF00307">
    <property type="entry name" value="CH"/>
    <property type="match status" value="2"/>
</dbReference>
<dbReference type="Gene3D" id="2.60.40.10">
    <property type="entry name" value="Immunoglobulins"/>
    <property type="match status" value="13"/>
</dbReference>
<feature type="compositionally biased region" description="Low complexity" evidence="5">
    <location>
        <begin position="1482"/>
        <end position="1491"/>
    </location>
</feature>
<dbReference type="PROSITE" id="PS50194">
    <property type="entry name" value="FILAMIN_REPEAT"/>
    <property type="match status" value="13"/>
</dbReference>
<feature type="repeat" description="Filamin" evidence="4">
    <location>
        <begin position="275"/>
        <end position="373"/>
    </location>
</feature>
<dbReference type="Pfam" id="PF00630">
    <property type="entry name" value="Filamin"/>
    <property type="match status" value="13"/>
</dbReference>
<evidence type="ECO:0000256" key="3">
    <source>
        <dbReference type="ARBA" id="ARBA00023203"/>
    </source>
</evidence>
<feature type="repeat" description="Filamin" evidence="4">
    <location>
        <begin position="1437"/>
        <end position="1570"/>
    </location>
</feature>
<dbReference type="InterPro" id="IPR017868">
    <property type="entry name" value="Filamin/ABP280_repeat-like"/>
</dbReference>
<feature type="repeat" description="Filamin" evidence="4">
    <location>
        <begin position="979"/>
        <end position="1053"/>
    </location>
</feature>
<evidence type="ECO:0000313" key="7">
    <source>
        <dbReference type="EMBL" id="KAJ6216047.1"/>
    </source>
</evidence>
<dbReference type="InterPro" id="IPR014756">
    <property type="entry name" value="Ig_E-set"/>
</dbReference>
<dbReference type="Proteomes" id="UP001142055">
    <property type="component" value="Chromosome 4"/>
</dbReference>
<evidence type="ECO:0000256" key="1">
    <source>
        <dbReference type="ARBA" id="ARBA00009238"/>
    </source>
</evidence>
<dbReference type="InterPro" id="IPR036872">
    <property type="entry name" value="CH_dom_sf"/>
</dbReference>
<feature type="repeat" description="Filamin" evidence="4">
    <location>
        <begin position="767"/>
        <end position="862"/>
    </location>
</feature>
<feature type="region of interest" description="Disordered" evidence="5">
    <location>
        <begin position="1482"/>
        <end position="1522"/>
    </location>
</feature>